<feature type="region of interest" description="Disordered" evidence="1">
    <location>
        <begin position="1"/>
        <end position="26"/>
    </location>
</feature>
<feature type="compositionally biased region" description="Polar residues" evidence="1">
    <location>
        <begin position="275"/>
        <end position="294"/>
    </location>
</feature>
<name>A0A811RLV9_9POAL</name>
<organism evidence="2 3">
    <name type="scientific">Miscanthus lutarioriparius</name>
    <dbReference type="NCBI Taxonomy" id="422564"/>
    <lineage>
        <taxon>Eukaryota</taxon>
        <taxon>Viridiplantae</taxon>
        <taxon>Streptophyta</taxon>
        <taxon>Embryophyta</taxon>
        <taxon>Tracheophyta</taxon>
        <taxon>Spermatophyta</taxon>
        <taxon>Magnoliopsida</taxon>
        <taxon>Liliopsida</taxon>
        <taxon>Poales</taxon>
        <taxon>Poaceae</taxon>
        <taxon>PACMAD clade</taxon>
        <taxon>Panicoideae</taxon>
        <taxon>Andropogonodae</taxon>
        <taxon>Andropogoneae</taxon>
        <taxon>Saccharinae</taxon>
        <taxon>Miscanthus</taxon>
    </lineage>
</organism>
<dbReference type="PANTHER" id="PTHR33170">
    <property type="entry name" value="DUF4283 DOMAIN-CONTAINING PROTEIN-RELATED"/>
    <property type="match status" value="1"/>
</dbReference>
<gene>
    <name evidence="2" type="ORF">NCGR_LOCUS54247</name>
</gene>
<feature type="region of interest" description="Disordered" evidence="1">
    <location>
        <begin position="364"/>
        <end position="392"/>
    </location>
</feature>
<protein>
    <submittedName>
        <fullName evidence="2">Uncharacterized protein</fullName>
    </submittedName>
</protein>
<dbReference type="PANTHER" id="PTHR33170:SF40">
    <property type="entry name" value="OS04G0557100 PROTEIN"/>
    <property type="match status" value="1"/>
</dbReference>
<evidence type="ECO:0000256" key="1">
    <source>
        <dbReference type="SAM" id="MobiDB-lite"/>
    </source>
</evidence>
<dbReference type="Proteomes" id="UP000604825">
    <property type="component" value="Unassembled WGS sequence"/>
</dbReference>
<feature type="compositionally biased region" description="Polar residues" evidence="1">
    <location>
        <begin position="381"/>
        <end position="392"/>
    </location>
</feature>
<dbReference type="EMBL" id="CAJGYO010000016">
    <property type="protein sequence ID" value="CAD6270960.1"/>
    <property type="molecule type" value="Genomic_DNA"/>
</dbReference>
<evidence type="ECO:0000313" key="2">
    <source>
        <dbReference type="EMBL" id="CAD6270960.1"/>
    </source>
</evidence>
<sequence>MQQGQQRQQIPTHGQPQQHGQEQQHVMQHGLIQNQQQHIPQIQPVASGMMVQSSLPQPGLGLQEQQAVNVDQQQLPRKGAAGTEHSMGSSSATGTGEVHVENSVIGTTTAGAAGVIQRTATTKMCRRSTEHATSRCPILKQPKPVAQLVGQAADVLAGFHIPHPPIQPTKRDSRMALISTSGKNLTKEDVAAFLRVLVSDTFAWEVKRHSGSDFKALFPTKGDLTKMRFNAEMKEGVEPYLPNIGLRSIWSTQNDGNGDHANGAAKDNEMREPQNNRCNLTSDASGGTAGNNSIKGKEVNVPEAQMYIDFSEDDLLGEENELSEVARDFVRVKRGHSVNVKSATSVAGHFAPGCLLQRPSQLVRPGGQQGMVDQPKVQEKGSASGSAMGQKQQPIEEFVAQNAGATVGATLDSQQSLKQSSFMIEEEQVQVSMGQSDGAAGGIADGAQHLGALLDAMLEAGVSADGGATKELGSVMTLAVLSDGELTPVRSSKRNAGVANVDSLEKAEKGLPSRTLRKMKEVGISLYDNENLTLGSVTLIKEVEKERMKPSNLLITHDNEIDSEEDEIDPDTSTISRLCGDLTEEVMDENSAGLDGVLVDVPIKVAKSKKKKKLLNKKVAAKKNYSNERCVLEL</sequence>
<comment type="caution">
    <text evidence="2">The sequence shown here is derived from an EMBL/GenBank/DDBJ whole genome shotgun (WGS) entry which is preliminary data.</text>
</comment>
<proteinExistence type="predicted"/>
<dbReference type="AlphaFoldDB" id="A0A811RLV9"/>
<feature type="region of interest" description="Disordered" evidence="1">
    <location>
        <begin position="75"/>
        <end position="96"/>
    </location>
</feature>
<accession>A0A811RLV9</accession>
<feature type="region of interest" description="Disordered" evidence="1">
    <location>
        <begin position="251"/>
        <end position="297"/>
    </location>
</feature>
<keyword evidence="3" id="KW-1185">Reference proteome</keyword>
<evidence type="ECO:0000313" key="3">
    <source>
        <dbReference type="Proteomes" id="UP000604825"/>
    </source>
</evidence>
<dbReference type="OrthoDB" id="695829at2759"/>
<reference evidence="2" key="1">
    <citation type="submission" date="2020-10" db="EMBL/GenBank/DDBJ databases">
        <authorList>
            <person name="Han B."/>
            <person name="Lu T."/>
            <person name="Zhao Q."/>
            <person name="Huang X."/>
            <person name="Zhao Y."/>
        </authorList>
    </citation>
    <scope>NUCLEOTIDE SEQUENCE</scope>
</reference>